<gene>
    <name evidence="3" type="ORF">FHP29_01760</name>
</gene>
<dbReference type="OrthoDB" id="9770043at2"/>
<evidence type="ECO:0000313" key="3">
    <source>
        <dbReference type="EMBL" id="TNM48261.1"/>
    </source>
</evidence>
<name>A0A5C4WJG7_9ACTN</name>
<dbReference type="Gene3D" id="2.120.10.30">
    <property type="entry name" value="TolB, C-terminal domain"/>
    <property type="match status" value="1"/>
</dbReference>
<accession>A0A5C4WJG7</accession>
<evidence type="ECO:0000259" key="2">
    <source>
        <dbReference type="Pfam" id="PF07995"/>
    </source>
</evidence>
<sequence>MRARPAVLIALALAVSLLGSTLTAAPARAAAFGVEVLASGLDHPWEVAVLPSGELLVTQRDRRVLTLVDPASGIQRDLAFPSDRVWSRGETGLLGLAVDPAFTSNRRIYTCSGWRSDDGGHDIRVNAWTLDTGLSAATLAGPLVAGLPTSRTGQHGGCRLLIAQDGSLLVGTGDAKRSRLPQSRRSLAGKVLRLDRFTGAPDPRNPWADRQGKRRYLLTYGHRNVQGLAQRPDGTLWSVEHGTDRDDEVNLLRPGRNYGWKPGPGYDESRPMTDHGLPGRQQSARWRSGYPTIAPSGADFVTGAGWGRLTGCLAVAVLKGHRLMFVKLDDHGRVRWTRAPRSLRGYGRLRDVTAAPDGSLLVTTDNGDGRDKVLRVRPA</sequence>
<feature type="domain" description="Glucose/Sorbosone dehydrogenase" evidence="2">
    <location>
        <begin position="41"/>
        <end position="370"/>
    </location>
</feature>
<dbReference type="Proteomes" id="UP000313231">
    <property type="component" value="Unassembled WGS sequence"/>
</dbReference>
<dbReference type="InterPro" id="IPR011042">
    <property type="entry name" value="6-blade_b-propeller_TolB-like"/>
</dbReference>
<comment type="caution">
    <text evidence="3">The sequence shown here is derived from an EMBL/GenBank/DDBJ whole genome shotgun (WGS) entry which is preliminary data.</text>
</comment>
<keyword evidence="4" id="KW-1185">Reference proteome</keyword>
<dbReference type="PANTHER" id="PTHR19328">
    <property type="entry name" value="HEDGEHOG-INTERACTING PROTEIN"/>
    <property type="match status" value="1"/>
</dbReference>
<organism evidence="3 4">
    <name type="scientific">Nocardioides albidus</name>
    <dbReference type="NCBI Taxonomy" id="1517589"/>
    <lineage>
        <taxon>Bacteria</taxon>
        <taxon>Bacillati</taxon>
        <taxon>Actinomycetota</taxon>
        <taxon>Actinomycetes</taxon>
        <taxon>Propionibacteriales</taxon>
        <taxon>Nocardioidaceae</taxon>
        <taxon>Nocardioides</taxon>
    </lineage>
</organism>
<dbReference type="PANTHER" id="PTHR19328:SF13">
    <property type="entry name" value="HIPL1 PROTEIN"/>
    <property type="match status" value="1"/>
</dbReference>
<dbReference type="Pfam" id="PF07995">
    <property type="entry name" value="GSDH"/>
    <property type="match status" value="1"/>
</dbReference>
<feature type="signal peptide" evidence="1">
    <location>
        <begin position="1"/>
        <end position="24"/>
    </location>
</feature>
<evidence type="ECO:0000313" key="4">
    <source>
        <dbReference type="Proteomes" id="UP000313231"/>
    </source>
</evidence>
<keyword evidence="1" id="KW-0732">Signal</keyword>
<feature type="chain" id="PRO_5038972649" evidence="1">
    <location>
        <begin position="25"/>
        <end position="379"/>
    </location>
</feature>
<protein>
    <submittedName>
        <fullName evidence="3">PQQ-dependent sugar dehydrogenase</fullName>
    </submittedName>
</protein>
<dbReference type="EMBL" id="VDMP01000013">
    <property type="protein sequence ID" value="TNM48261.1"/>
    <property type="molecule type" value="Genomic_DNA"/>
</dbReference>
<dbReference type="AlphaFoldDB" id="A0A5C4WJG7"/>
<reference evidence="3 4" key="1">
    <citation type="journal article" date="2016" name="Int. J. Syst. Evol. Microbiol.">
        <title>Nocardioides albidus sp. nov., an actinobacterium isolated from garden soil.</title>
        <authorList>
            <person name="Singh H."/>
            <person name="Du J."/>
            <person name="Trinh H."/>
            <person name="Won K."/>
            <person name="Yang J.E."/>
            <person name="Yin C."/>
            <person name="Kook M."/>
            <person name="Yi T.H."/>
        </authorList>
    </citation>
    <scope>NUCLEOTIDE SEQUENCE [LARGE SCALE GENOMIC DNA]</scope>
    <source>
        <strain evidence="3 4">CCTCC AB 2015297</strain>
    </source>
</reference>
<dbReference type="SUPFAM" id="SSF50952">
    <property type="entry name" value="Soluble quinoprotein glucose dehydrogenase"/>
    <property type="match status" value="1"/>
</dbReference>
<dbReference type="InterPro" id="IPR012938">
    <property type="entry name" value="Glc/Sorbosone_DH"/>
</dbReference>
<dbReference type="RefSeq" id="WP_139621160.1">
    <property type="nucleotide sequence ID" value="NZ_VDMP01000013.1"/>
</dbReference>
<evidence type="ECO:0000256" key="1">
    <source>
        <dbReference type="SAM" id="SignalP"/>
    </source>
</evidence>
<proteinExistence type="predicted"/>
<dbReference type="InterPro" id="IPR011041">
    <property type="entry name" value="Quinoprot_gluc/sorb_DH_b-prop"/>
</dbReference>